<dbReference type="PANTHER" id="PTHR38693:SF1">
    <property type="entry name" value="UBIQUINONE BIOSYNTHESIS ACCESSORY FACTOR UBIJ"/>
    <property type="match status" value="1"/>
</dbReference>
<evidence type="ECO:0000313" key="5">
    <source>
        <dbReference type="Proteomes" id="UP000056750"/>
    </source>
</evidence>
<dbReference type="PANTHER" id="PTHR38693">
    <property type="entry name" value="UBIQUINONE BIOSYNTHESIS PROTEIN UBIJ"/>
    <property type="match status" value="1"/>
</dbReference>
<sequence length="211" mass="23069">MPTSALVSAVIETAANKILALDPDSGARMASLKGARLIAYVDPLPFAIVLVFSDQVDVLTLHEPFQDTVATLNAKDCCIKTSLDTLPELKHTNQLTRLIQQNKLQVEGELAVAQQVSGLFQQLDIDVEELLAAKTNDVVAHQTMSWLSTFKRKATGALSEFNKVASNALIEEKQIAAPKLAVLHFSDEVNALRDDVARLDARLLQLEQKLI</sequence>
<dbReference type="GO" id="GO:0006744">
    <property type="term" value="P:ubiquinone biosynthetic process"/>
    <property type="evidence" value="ECO:0007669"/>
    <property type="project" value="UniProtKB-UniRule"/>
</dbReference>
<dbReference type="KEGG" id="asq:AVL57_18770"/>
<feature type="domain" description="SCP2" evidence="2">
    <location>
        <begin position="16"/>
        <end position="121"/>
    </location>
</feature>
<proteinExistence type="inferred from homology"/>
<reference evidence="3 5" key="1">
    <citation type="submission" date="2015-12" db="EMBL/GenBank/DDBJ databases">
        <title>Intraspecies pangenome expansion in the marine bacterium Alteromonas.</title>
        <authorList>
            <person name="Lopez-Perez M."/>
            <person name="Rodriguez-Valera F."/>
        </authorList>
    </citation>
    <scope>NUCLEOTIDE SEQUENCE [LARGE SCALE GENOMIC DNA]</scope>
    <source>
        <strain evidence="3 5">LMG 21861</strain>
    </source>
</reference>
<keyword evidence="1" id="KW-0963">Cytoplasm</keyword>
<dbReference type="HAMAP" id="MF_02215">
    <property type="entry name" value="UbiJ"/>
    <property type="match status" value="1"/>
</dbReference>
<accession>A0AAW7Z1Y1</accession>
<protein>
    <recommendedName>
        <fullName evidence="1">Ubiquinone biosynthesis accessory factor UbiJ</fullName>
    </recommendedName>
</protein>
<comment type="function">
    <text evidence="1">Required for ubiquinone (coenzyme Q) biosynthesis. Binds hydrophobic ubiquinone biosynthetic intermediates via its SCP2 domain and is essential for the stability of the Ubi complex. May constitute a docking platform where Ubi enzymes assemble and access their SCP2-bound polyprenyl substrates.</text>
</comment>
<comment type="pathway">
    <text evidence="1">Cofactor biosynthesis; ubiquinone biosynthesis.</text>
</comment>
<evidence type="ECO:0000313" key="3">
    <source>
        <dbReference type="EMBL" id="AMJ75826.1"/>
    </source>
</evidence>
<dbReference type="EMBL" id="JAUOQI010000012">
    <property type="protein sequence ID" value="MDO6578770.1"/>
    <property type="molecule type" value="Genomic_DNA"/>
</dbReference>
<dbReference type="GO" id="GO:0005737">
    <property type="term" value="C:cytoplasm"/>
    <property type="evidence" value="ECO:0007669"/>
    <property type="project" value="UniProtKB-SubCell"/>
</dbReference>
<dbReference type="RefSeq" id="WP_057795778.1">
    <property type="nucleotide sequence ID" value="NZ_CANLMS010000009.1"/>
</dbReference>
<name>A0AAW7Z1Y1_9ALTE</name>
<organism evidence="4 6">
    <name type="scientific">Alteromonas stellipolaris</name>
    <dbReference type="NCBI Taxonomy" id="233316"/>
    <lineage>
        <taxon>Bacteria</taxon>
        <taxon>Pseudomonadati</taxon>
        <taxon>Pseudomonadota</taxon>
        <taxon>Gammaproteobacteria</taxon>
        <taxon>Alteromonadales</taxon>
        <taxon>Alteromonadaceae</taxon>
        <taxon>Alteromonas/Salinimonas group</taxon>
        <taxon>Alteromonas</taxon>
    </lineage>
</organism>
<evidence type="ECO:0000313" key="6">
    <source>
        <dbReference type="Proteomes" id="UP001170717"/>
    </source>
</evidence>
<gene>
    <name evidence="1" type="primary">ubiJ</name>
    <name evidence="3" type="ORF">AVL57_18770</name>
    <name evidence="4" type="ORF">Q4527_15300</name>
</gene>
<dbReference type="Pfam" id="PF02036">
    <property type="entry name" value="SCP2"/>
    <property type="match status" value="1"/>
</dbReference>
<comment type="subcellular location">
    <subcellularLocation>
        <location evidence="1">Cytoplasm</location>
    </subcellularLocation>
</comment>
<comment type="similarity">
    <text evidence="1">Belongs to the UbiJ family.</text>
</comment>
<dbReference type="GeneID" id="83259735"/>
<dbReference type="InterPro" id="IPR003033">
    <property type="entry name" value="SCP2_sterol-bd_dom"/>
</dbReference>
<evidence type="ECO:0000313" key="4">
    <source>
        <dbReference type="EMBL" id="MDO6578770.1"/>
    </source>
</evidence>
<keyword evidence="5" id="KW-1185">Reference proteome</keyword>
<dbReference type="InterPro" id="IPR038989">
    <property type="entry name" value="UbiJ"/>
</dbReference>
<reference evidence="4" key="2">
    <citation type="submission" date="2023-07" db="EMBL/GenBank/DDBJ databases">
        <title>Genome content predicts the carbon catabolic preferences of heterotrophic bacteria.</title>
        <authorList>
            <person name="Gralka M."/>
        </authorList>
    </citation>
    <scope>NUCLEOTIDE SEQUENCE</scope>
    <source>
        <strain evidence="4">F2M12</strain>
    </source>
</reference>
<dbReference type="AlphaFoldDB" id="A0AAW7Z1Y1"/>
<evidence type="ECO:0000256" key="1">
    <source>
        <dbReference type="HAMAP-Rule" id="MF_02215"/>
    </source>
</evidence>
<dbReference type="Proteomes" id="UP001170717">
    <property type="component" value="Unassembled WGS sequence"/>
</dbReference>
<evidence type="ECO:0000259" key="2">
    <source>
        <dbReference type="Pfam" id="PF02036"/>
    </source>
</evidence>
<keyword evidence="1" id="KW-0831">Ubiquinone biosynthesis</keyword>
<dbReference type="Proteomes" id="UP000056750">
    <property type="component" value="Chromosome"/>
</dbReference>
<dbReference type="EMBL" id="CP013926">
    <property type="protein sequence ID" value="AMJ75826.1"/>
    <property type="molecule type" value="Genomic_DNA"/>
</dbReference>